<comment type="subcellular location">
    <subcellularLocation>
        <location evidence="1">Cell membrane</location>
        <topology evidence="1">Multi-pass membrane protein</topology>
    </subcellularLocation>
</comment>
<dbReference type="GO" id="GO:0016746">
    <property type="term" value="F:acyltransferase activity"/>
    <property type="evidence" value="ECO:0007669"/>
    <property type="project" value="UniProtKB-KW"/>
</dbReference>
<evidence type="ECO:0000256" key="1">
    <source>
        <dbReference type="ARBA" id="ARBA00004651"/>
    </source>
</evidence>
<organism evidence="11 12">
    <name type="scientific">Aureispira anguillae</name>
    <dbReference type="NCBI Taxonomy" id="2864201"/>
    <lineage>
        <taxon>Bacteria</taxon>
        <taxon>Pseudomonadati</taxon>
        <taxon>Bacteroidota</taxon>
        <taxon>Saprospiria</taxon>
        <taxon>Saprospirales</taxon>
        <taxon>Saprospiraceae</taxon>
        <taxon>Aureispira</taxon>
    </lineage>
</organism>
<evidence type="ECO:0000256" key="3">
    <source>
        <dbReference type="ARBA" id="ARBA00022475"/>
    </source>
</evidence>
<dbReference type="PANTHER" id="PTHR13285">
    <property type="entry name" value="ACYLTRANSFERASE"/>
    <property type="match status" value="1"/>
</dbReference>
<dbReference type="KEGG" id="aup:AsAng_0012110"/>
<keyword evidence="8 9" id="KW-0012">Acyltransferase</keyword>
<feature type="transmembrane region" description="Helical" evidence="10">
    <location>
        <begin position="116"/>
        <end position="137"/>
    </location>
</feature>
<evidence type="ECO:0000256" key="9">
    <source>
        <dbReference type="PIRNR" id="PIRNR016636"/>
    </source>
</evidence>
<dbReference type="PIRSF" id="PIRSF500217">
    <property type="entry name" value="AlgI"/>
    <property type="match status" value="1"/>
</dbReference>
<protein>
    <submittedName>
        <fullName evidence="11">MBOAT family protein</fullName>
    </submittedName>
</protein>
<dbReference type="GO" id="GO:0005886">
    <property type="term" value="C:plasma membrane"/>
    <property type="evidence" value="ECO:0007669"/>
    <property type="project" value="UniProtKB-SubCell"/>
</dbReference>
<dbReference type="PANTHER" id="PTHR13285:SF23">
    <property type="entry name" value="TEICHOIC ACID D-ALANYLTRANSFERASE"/>
    <property type="match status" value="1"/>
</dbReference>
<feature type="transmembrane region" description="Helical" evidence="10">
    <location>
        <begin position="30"/>
        <end position="61"/>
    </location>
</feature>
<evidence type="ECO:0000256" key="4">
    <source>
        <dbReference type="ARBA" id="ARBA00022679"/>
    </source>
</evidence>
<evidence type="ECO:0000256" key="7">
    <source>
        <dbReference type="ARBA" id="ARBA00023136"/>
    </source>
</evidence>
<keyword evidence="12" id="KW-1185">Reference proteome</keyword>
<feature type="transmembrane region" description="Helical" evidence="10">
    <location>
        <begin position="447"/>
        <end position="465"/>
    </location>
</feature>
<evidence type="ECO:0000256" key="6">
    <source>
        <dbReference type="ARBA" id="ARBA00022989"/>
    </source>
</evidence>
<keyword evidence="5 10" id="KW-0812">Transmembrane</keyword>
<comment type="similarity">
    <text evidence="2 9">Belongs to the membrane-bound acyltransferase family.</text>
</comment>
<keyword evidence="6 10" id="KW-1133">Transmembrane helix</keyword>
<evidence type="ECO:0000313" key="11">
    <source>
        <dbReference type="EMBL" id="BDS10503.1"/>
    </source>
</evidence>
<reference evidence="11" key="1">
    <citation type="submission" date="2022-09" db="EMBL/GenBank/DDBJ databases">
        <title>Aureispira anguillicida sp. nov., isolated from Leptocephalus of Japanese eel Anguilla japonica.</title>
        <authorList>
            <person name="Yuasa K."/>
            <person name="Mekata T."/>
            <person name="Ikunari K."/>
        </authorList>
    </citation>
    <scope>NUCLEOTIDE SEQUENCE</scope>
    <source>
        <strain evidence="11">EL160426</strain>
    </source>
</reference>
<evidence type="ECO:0000256" key="2">
    <source>
        <dbReference type="ARBA" id="ARBA00010323"/>
    </source>
</evidence>
<dbReference type="RefSeq" id="WP_264791808.1">
    <property type="nucleotide sequence ID" value="NZ_AP026867.1"/>
</dbReference>
<dbReference type="InterPro" id="IPR004299">
    <property type="entry name" value="MBOAT_fam"/>
</dbReference>
<feature type="transmembrane region" description="Helical" evidence="10">
    <location>
        <begin position="360"/>
        <end position="382"/>
    </location>
</feature>
<dbReference type="EMBL" id="AP026867">
    <property type="protein sequence ID" value="BDS10503.1"/>
    <property type="molecule type" value="Genomic_DNA"/>
</dbReference>
<feature type="transmembrane region" description="Helical" evidence="10">
    <location>
        <begin position="76"/>
        <end position="95"/>
    </location>
</feature>
<feature type="transmembrane region" description="Helical" evidence="10">
    <location>
        <begin position="6"/>
        <end position="23"/>
    </location>
</feature>
<evidence type="ECO:0000313" key="12">
    <source>
        <dbReference type="Proteomes" id="UP001060919"/>
    </source>
</evidence>
<dbReference type="AlphaFoldDB" id="A0A915YCE1"/>
<accession>A0A915YCE1</accession>
<evidence type="ECO:0000256" key="5">
    <source>
        <dbReference type="ARBA" id="ARBA00022692"/>
    </source>
</evidence>
<keyword evidence="7 9" id="KW-0472">Membrane</keyword>
<feature type="transmembrane region" description="Helical" evidence="10">
    <location>
        <begin position="407"/>
        <end position="427"/>
    </location>
</feature>
<keyword evidence="3 9" id="KW-1003">Cell membrane</keyword>
<name>A0A915YCE1_9BACT</name>
<keyword evidence="4 9" id="KW-0808">Transferase</keyword>
<dbReference type="PIRSF" id="PIRSF016636">
    <property type="entry name" value="AlgI_DltB"/>
    <property type="match status" value="1"/>
</dbReference>
<evidence type="ECO:0000256" key="10">
    <source>
        <dbReference type="SAM" id="Phobius"/>
    </source>
</evidence>
<dbReference type="Proteomes" id="UP001060919">
    <property type="component" value="Chromosome"/>
</dbReference>
<feature type="transmembrane region" description="Helical" evidence="10">
    <location>
        <begin position="329"/>
        <end position="348"/>
    </location>
</feature>
<proteinExistence type="inferred from homology"/>
<dbReference type="InterPro" id="IPR024194">
    <property type="entry name" value="Ac/AlaTfrase_AlgI/DltB"/>
</dbReference>
<sequence>MVFSSTIFIFLFLPIVLCLHSVLKDQYRNLFLLFASLFFYAWGEQILVLLMIGSVCLNYIVGNLIEFYQRQGREKVAKWVLGSGVAINLLILGYYKYIHFLVEILTDLGFTINADLSGITLPIGISFFTFQGISYLIDVHRKTVESQKSLINLGMYISLFPQLIAGPIVRYADITKEIESRKITTDLFKEGISRFIIGLSKKIFIANNVGLIADLVFAIPANDLPTSLTWIGILCYTLQIYYDFSGYSDMAIGLGKMFGFNFKENFEHPYCSKSVREFWRRWHISLSSWFRDYLYIPLGGNRKGNYRTYINLILVFFATGLWHGASWNFIVWGFFHGFFLIAEKITPFQLPAKLQFLKRVYLLFVVMIGWVFFRAENLTYALDYMAKMFSFVGGEMSDNSPFESLDVWKYIAIGLGILFSIPLRQFIEEKIKTFTGNSAWFVLFKELLYLLVFVCAIIELAQATYNPFIYFRF</sequence>
<dbReference type="InterPro" id="IPR028362">
    <property type="entry name" value="AlgI"/>
</dbReference>
<dbReference type="InterPro" id="IPR051085">
    <property type="entry name" value="MB_O-acyltransferase"/>
</dbReference>
<gene>
    <name evidence="11" type="ORF">AsAng_0012110</name>
</gene>
<dbReference type="Pfam" id="PF03062">
    <property type="entry name" value="MBOAT"/>
    <property type="match status" value="1"/>
</dbReference>
<evidence type="ECO:0000256" key="8">
    <source>
        <dbReference type="ARBA" id="ARBA00023315"/>
    </source>
</evidence>
<feature type="transmembrane region" description="Helical" evidence="10">
    <location>
        <begin position="306"/>
        <end position="323"/>
    </location>
</feature>
<dbReference type="GO" id="GO:0042121">
    <property type="term" value="P:alginic acid biosynthetic process"/>
    <property type="evidence" value="ECO:0007669"/>
    <property type="project" value="InterPro"/>
</dbReference>